<proteinExistence type="predicted"/>
<dbReference type="CTD" id="57673"/>
<dbReference type="SMART" id="SM01025">
    <property type="entry name" value="BEN"/>
    <property type="match status" value="4"/>
</dbReference>
<reference evidence="4" key="1">
    <citation type="submission" date="2025-08" db="UniProtKB">
        <authorList>
            <consortium name="RefSeq"/>
        </authorList>
    </citation>
    <scope>IDENTIFICATION</scope>
</reference>
<dbReference type="GeneID" id="115810419"/>
<dbReference type="RefSeq" id="XP_030628210.1">
    <property type="nucleotide sequence ID" value="XM_030772350.1"/>
</dbReference>
<dbReference type="GO" id="GO:0000122">
    <property type="term" value="P:negative regulation of transcription by RNA polymerase II"/>
    <property type="evidence" value="ECO:0007669"/>
    <property type="project" value="TreeGrafter"/>
</dbReference>
<feature type="compositionally biased region" description="Basic and acidic residues" evidence="1">
    <location>
        <begin position="1"/>
        <end position="22"/>
    </location>
</feature>
<feature type="compositionally biased region" description="Polar residues" evidence="1">
    <location>
        <begin position="95"/>
        <end position="106"/>
    </location>
</feature>
<dbReference type="GO" id="GO:0000792">
    <property type="term" value="C:heterochromatin"/>
    <property type="evidence" value="ECO:0007669"/>
    <property type="project" value="InterPro"/>
</dbReference>
<dbReference type="GO" id="GO:0000182">
    <property type="term" value="F:rDNA binding"/>
    <property type="evidence" value="ECO:0007669"/>
    <property type="project" value="TreeGrafter"/>
</dbReference>
<feature type="domain" description="BEN" evidence="2">
    <location>
        <begin position="226"/>
        <end position="327"/>
    </location>
</feature>
<dbReference type="FunCoup" id="A0A6J2V5H6">
    <property type="interactions" value="1402"/>
</dbReference>
<sequence length="828" mass="94569">MSSSEHGEMLDGEMLQKVKIEKDSEDATGCFETAQNLGEPSLHSTPPGITKRSASLNPEVDQPSSRKRSKVSLQAGDPSQEQDVEEFTRSHSHGPASSTSQERTLSSYRKPLYSISHRITEKKASSSLDQHIQNDAGVRLGYNGLLFSKLCNSGDHNRCEASPSSGVPTSTDSHLYPLIEKMFFILNTLNSSMTQLHSKVDLLSLEVTRIKKQISKPSETVMEFQPPPEYQLTSEELAQLMEQTSTAGELGCRLLVQLFPELFTAKECSNGCSTCSMANKRTLDSLHLQLIRNYVEVCYPLVKNSNVWQTECLLQINDFFNRFWAQKDMESGQVCGSQTPVGLGFEQEHNQVCHFINEDGQDERLSLDSGENDSKGCHLNNAISDLTFCPDVSEDPDDLTSPEDFVIFLLNRLFPEIFQEGKLPEGHTSVGKMILNSDRLDIIRKYMEANFPDVPEDTWLHLCVQRMEEALESVQTPGGDHDNSREENYDSACLPDDISIIKINDLCEYDRPNRRTKKSWMASVDFDKMEIPPPDFDVPEEYLLTKEQLKSIYDCSLSIGNFASRLLVLMFPELFTYENARKHYNCSGSLGKKQLDPVRINLIRHYVQLLYPRAKNDRVWTLEFVGKLDERCRRRDTEQRRSYQQQRKVYVPESAADTRDIVTASQINPPNSERLKEDYEIISLPPEKSSKDFCKIPLEELTVPTPDFPVPSIYLLSDAEIREIVQQSLSVGNFAARLLVRLFPELFTQENLRLQYNHSGACNKKQLDPVRLRLIRHYVEAVYPVDKMEEVWHYECVPSIDERCRRPNRKKCDILKKAKRSNSTVMYS</sequence>
<dbReference type="InParanoid" id="A0A6J2V5H6"/>
<feature type="region of interest" description="Disordered" evidence="1">
    <location>
        <begin position="1"/>
        <end position="106"/>
    </location>
</feature>
<feature type="compositionally biased region" description="Polar residues" evidence="1">
    <location>
        <begin position="33"/>
        <end position="44"/>
    </location>
</feature>
<dbReference type="InterPro" id="IPR018379">
    <property type="entry name" value="BEN_domain"/>
</dbReference>
<evidence type="ECO:0000259" key="2">
    <source>
        <dbReference type="PROSITE" id="PS51457"/>
    </source>
</evidence>
<gene>
    <name evidence="4" type="primary">bend3</name>
</gene>
<accession>A0A6J2V5H6</accession>
<feature type="domain" description="BEN" evidence="2">
    <location>
        <begin position="538"/>
        <end position="639"/>
    </location>
</feature>
<dbReference type="AlphaFoldDB" id="A0A6J2V5H6"/>
<dbReference type="PANTHER" id="PTHR28665:SF1">
    <property type="entry name" value="BEN DOMAIN-CONTAINING PROTEIN 3"/>
    <property type="match status" value="1"/>
</dbReference>
<feature type="domain" description="BEN" evidence="2">
    <location>
        <begin position="710"/>
        <end position="811"/>
    </location>
</feature>
<dbReference type="PROSITE" id="PS51457">
    <property type="entry name" value="BEN"/>
    <property type="match status" value="4"/>
</dbReference>
<name>A0A6J2V5H6_CHACN</name>
<dbReference type="InterPro" id="IPR033583">
    <property type="entry name" value="BEND3"/>
</dbReference>
<dbReference type="GO" id="GO:0000183">
    <property type="term" value="P:rDNA heterochromatin formation"/>
    <property type="evidence" value="ECO:0007669"/>
    <property type="project" value="InterPro"/>
</dbReference>
<organism evidence="3 4">
    <name type="scientific">Chanos chanos</name>
    <name type="common">Milkfish</name>
    <name type="synonym">Mugil chanos</name>
    <dbReference type="NCBI Taxonomy" id="29144"/>
    <lineage>
        <taxon>Eukaryota</taxon>
        <taxon>Metazoa</taxon>
        <taxon>Chordata</taxon>
        <taxon>Craniata</taxon>
        <taxon>Vertebrata</taxon>
        <taxon>Euteleostomi</taxon>
        <taxon>Actinopterygii</taxon>
        <taxon>Neopterygii</taxon>
        <taxon>Teleostei</taxon>
        <taxon>Ostariophysi</taxon>
        <taxon>Gonorynchiformes</taxon>
        <taxon>Chanidae</taxon>
        <taxon>Chanos</taxon>
    </lineage>
</organism>
<evidence type="ECO:0000313" key="3">
    <source>
        <dbReference type="Proteomes" id="UP000504632"/>
    </source>
</evidence>
<feature type="domain" description="BEN" evidence="2">
    <location>
        <begin position="378"/>
        <end position="478"/>
    </location>
</feature>
<dbReference type="Pfam" id="PF10523">
    <property type="entry name" value="BEN"/>
    <property type="match status" value="3"/>
</dbReference>
<evidence type="ECO:0000256" key="1">
    <source>
        <dbReference type="SAM" id="MobiDB-lite"/>
    </source>
</evidence>
<dbReference type="PANTHER" id="PTHR28665">
    <property type="entry name" value="BEN DOMAIN-CONTAINING PROTEIN 3"/>
    <property type="match status" value="1"/>
</dbReference>
<protein>
    <submittedName>
        <fullName evidence="4">BEN domain-containing protein 3</fullName>
    </submittedName>
</protein>
<evidence type="ECO:0000313" key="4">
    <source>
        <dbReference type="RefSeq" id="XP_030628210.1"/>
    </source>
</evidence>
<dbReference type="Proteomes" id="UP000504632">
    <property type="component" value="Chromosome 4"/>
</dbReference>
<dbReference type="OrthoDB" id="9927103at2759"/>
<keyword evidence="3" id="KW-1185">Reference proteome</keyword>